<dbReference type="PROSITE" id="PS50901">
    <property type="entry name" value="FTSK"/>
    <property type="match status" value="1"/>
</dbReference>
<dbReference type="GO" id="GO:0005524">
    <property type="term" value="F:ATP binding"/>
    <property type="evidence" value="ECO:0007669"/>
    <property type="project" value="UniProtKB-UniRule"/>
</dbReference>
<keyword evidence="2 3" id="KW-0067">ATP-binding</keyword>
<evidence type="ECO:0000256" key="2">
    <source>
        <dbReference type="ARBA" id="ARBA00022840"/>
    </source>
</evidence>
<keyword evidence="4" id="KW-0472">Membrane</keyword>
<dbReference type="EMBL" id="JAOWLY010000006">
    <property type="protein sequence ID" value="MDG4983916.1"/>
    <property type="molecule type" value="Genomic_DNA"/>
</dbReference>
<feature type="transmembrane region" description="Helical" evidence="4">
    <location>
        <begin position="20"/>
        <end position="39"/>
    </location>
</feature>
<keyword evidence="4" id="KW-0812">Transmembrane</keyword>
<dbReference type="AlphaFoldDB" id="A0A9X4S636"/>
<evidence type="ECO:0000256" key="4">
    <source>
        <dbReference type="SAM" id="Phobius"/>
    </source>
</evidence>
<keyword evidence="4" id="KW-1133">Transmembrane helix</keyword>
<evidence type="ECO:0000259" key="5">
    <source>
        <dbReference type="PROSITE" id="PS50901"/>
    </source>
</evidence>
<dbReference type="InterPro" id="IPR027417">
    <property type="entry name" value="P-loop_NTPase"/>
</dbReference>
<dbReference type="Gene3D" id="3.40.50.300">
    <property type="entry name" value="P-loop containing nucleotide triphosphate hydrolases"/>
    <property type="match status" value="1"/>
</dbReference>
<feature type="transmembrane region" description="Helical" evidence="4">
    <location>
        <begin position="51"/>
        <end position="76"/>
    </location>
</feature>
<comment type="caution">
    <text evidence="6">The sequence shown here is derived from an EMBL/GenBank/DDBJ whole genome shotgun (WGS) entry which is preliminary data.</text>
</comment>
<protein>
    <recommendedName>
        <fullName evidence="5">FtsK domain-containing protein</fullName>
    </recommendedName>
</protein>
<organism evidence="6 7">
    <name type="scientific">Lactococcus lactis</name>
    <dbReference type="NCBI Taxonomy" id="1358"/>
    <lineage>
        <taxon>Bacteria</taxon>
        <taxon>Bacillati</taxon>
        <taxon>Bacillota</taxon>
        <taxon>Bacilli</taxon>
        <taxon>Lactobacillales</taxon>
        <taxon>Streptococcaceae</taxon>
        <taxon>Lactococcus</taxon>
    </lineage>
</organism>
<dbReference type="InterPro" id="IPR002543">
    <property type="entry name" value="FtsK_dom"/>
</dbReference>
<dbReference type="RefSeq" id="WP_278228967.1">
    <property type="nucleotide sequence ID" value="NZ_JAOWLY010000006.1"/>
</dbReference>
<reference evidence="6" key="2">
    <citation type="journal article" date="2023" name="Food Microbiol.">
        <title>Evaluation of the fermentation potential of lactic acid bacteria isolated from herbs, fruits and vegetables as starter cultures in nut-based milk alternatives.</title>
        <authorList>
            <person name="Huang W."/>
            <person name="Dong A."/>
            <person name="Pham H.T."/>
            <person name="Zhou C."/>
            <person name="Huo Z."/>
            <person name="Watjen A.P."/>
            <person name="Prakash S."/>
            <person name="Bang-Berthelsen C.H."/>
            <person name="Turner M.S."/>
        </authorList>
    </citation>
    <scope>NUCLEOTIDE SEQUENCE</scope>
    <source>
        <strain evidence="6">3</strain>
    </source>
</reference>
<dbReference type="Proteomes" id="UP001152614">
    <property type="component" value="Unassembled WGS sequence"/>
</dbReference>
<evidence type="ECO:0000256" key="1">
    <source>
        <dbReference type="ARBA" id="ARBA00022741"/>
    </source>
</evidence>
<feature type="binding site" evidence="3">
    <location>
        <begin position="222"/>
        <end position="229"/>
    </location>
    <ligand>
        <name>ATP</name>
        <dbReference type="ChEBI" id="CHEBI:30616"/>
    </ligand>
</feature>
<dbReference type="SUPFAM" id="SSF52540">
    <property type="entry name" value="P-loop containing nucleoside triphosphate hydrolases"/>
    <property type="match status" value="1"/>
</dbReference>
<sequence length="591" mass="69021">MTIKELWKFHRVKGIDKYDLRLLQSGIFLFILAFAYFFYETWLKQSYLIMGISSGVYLISDVLFVYFISKFLYIYVKWFRHKRTYRLILHYVLEHNLFRTKKIKSDKGMREKRILSRVYVRFSSYSDIIIKIEREGNRFDEQLDKLVEPFEKLFLSDLKETYTERSKNPFKQSSYIVYVFSDNREAQRISVLEVIYDVKQGIELMRGLYWDFVHAPHLIVTGGTGSGKSILLFCLLKVLPTFGSVEIGDPKKADLAMFDKFSLFKGHVASEVDEIIEMLERTVVFMEDRYRKTGLDPDQKIGKNFQDYDLAPHFLIIDEWVAFASSITDFKAKDRVDVALTQLVLKGRQAGIFLILAMQRADGTYLPTNIRDNMMGKLALGKNSRTGYRMMFGADFMDKAFVYLKGKIGRGYQALDGEMPSEFYSPNVPFSEGYTFEEEFSKLEMCQKGQENLALMYGEVLDESSNQVKQGGKAEPTVDDEDSIYTINFDDKSKEKSTQEPVQSVELTKEEIEEKLKMGEWINKTKLSEELQKTKPSINHMKKAMIDSGYHFVNATYYTKDDLKVMKELFERKEKTGMTYLKLAENYFSDR</sequence>
<feature type="domain" description="FtsK" evidence="5">
    <location>
        <begin position="205"/>
        <end position="389"/>
    </location>
</feature>
<dbReference type="PANTHER" id="PTHR22683">
    <property type="entry name" value="SPORULATION PROTEIN RELATED"/>
    <property type="match status" value="1"/>
</dbReference>
<dbReference type="Pfam" id="PF01580">
    <property type="entry name" value="FtsK_SpoIIIE"/>
    <property type="match status" value="1"/>
</dbReference>
<dbReference type="InterPro" id="IPR050206">
    <property type="entry name" value="FtsK/SpoIIIE/SftA"/>
</dbReference>
<accession>A0A9X4S636</accession>
<evidence type="ECO:0000313" key="6">
    <source>
        <dbReference type="EMBL" id="MDG4983916.1"/>
    </source>
</evidence>
<reference evidence="6" key="1">
    <citation type="submission" date="2022-10" db="EMBL/GenBank/DDBJ databases">
        <authorList>
            <person name="Turner M.S."/>
            <person name="Huang W."/>
        </authorList>
    </citation>
    <scope>NUCLEOTIDE SEQUENCE</scope>
    <source>
        <strain evidence="6">3</strain>
    </source>
</reference>
<name>A0A9X4S636_9LACT</name>
<gene>
    <name evidence="6" type="ORF">OGZ51_07145</name>
</gene>
<dbReference type="PANTHER" id="PTHR22683:SF47">
    <property type="entry name" value="FTSK DOMAIN-CONTAINING PROTEIN YDCQ"/>
    <property type="match status" value="1"/>
</dbReference>
<proteinExistence type="predicted"/>
<evidence type="ECO:0000313" key="7">
    <source>
        <dbReference type="Proteomes" id="UP001152614"/>
    </source>
</evidence>
<dbReference type="GO" id="GO:0003677">
    <property type="term" value="F:DNA binding"/>
    <property type="evidence" value="ECO:0007669"/>
    <property type="project" value="InterPro"/>
</dbReference>
<evidence type="ECO:0000256" key="3">
    <source>
        <dbReference type="PROSITE-ProRule" id="PRU00289"/>
    </source>
</evidence>
<keyword evidence="1 3" id="KW-0547">Nucleotide-binding</keyword>